<comment type="caution">
    <text evidence="3">The sequence shown here is derived from an EMBL/GenBank/DDBJ whole genome shotgun (WGS) entry which is preliminary data.</text>
</comment>
<dbReference type="RefSeq" id="WP_188389618.1">
    <property type="nucleotide sequence ID" value="NZ_BMFK01000004.1"/>
</dbReference>
<accession>A0A917AYE4</accession>
<keyword evidence="4" id="KW-1185">Reference proteome</keyword>
<keyword evidence="1" id="KW-1133">Transmembrane helix</keyword>
<evidence type="ECO:0000313" key="3">
    <source>
        <dbReference type="EMBL" id="GGE81062.1"/>
    </source>
</evidence>
<evidence type="ECO:0000313" key="4">
    <source>
        <dbReference type="Proteomes" id="UP000605259"/>
    </source>
</evidence>
<dbReference type="Proteomes" id="UP000605259">
    <property type="component" value="Unassembled WGS sequence"/>
</dbReference>
<gene>
    <name evidence="3" type="ORF">GCM10007140_33280</name>
</gene>
<dbReference type="EMBL" id="BMFK01000004">
    <property type="protein sequence ID" value="GGE81062.1"/>
    <property type="molecule type" value="Genomic_DNA"/>
</dbReference>
<sequence length="480" mass="54999">MDKKRLIEELNQVQVPTSELHDAIKIGIARAKKEKEEKPAKNKKNLIRSSGIAAAITVGVLGSGFIFPQVSSILANFPYLGQVYGSLDDKTGEALANKDLLTKLNEEVVSNGVTIKATSAYYDNRKIAITFEVDREDMVTVEEDLEMFGVDFKVLGDGHSFKKEGFNMSYDEKKGYIIINFIPTGEAMSSNYTIPIVFTHIAGTEGEWNFNIPVEKLEYKEAKIDQTFNDKNGEYAVTFDKVIHGQGSTSLEYTVLSDYKNDDITFIEVYDQHGRKYRATESDVENEKVGDYFERKYKKVGDRFEYKYRMTMEKVPEDIEFLTVNMEHFKEVSNVIAPLKTKLPYEAKSTRSDDKVVINRIEKKGREVLVDYQFVMANPNKEYLRDTLDKWGFSLLEIEHMESNKEIKIFSSGEHLSGNQRYEIIDEDTLQFRAIFDLDAGDGFNKPIKEFDFKNYAVEIPIQFMHSSAASVQEFKLDLK</sequence>
<dbReference type="Gene3D" id="2.60.40.1630">
    <property type="entry name" value="bacillus anthracis domain"/>
    <property type="match status" value="1"/>
</dbReference>
<reference evidence="3" key="1">
    <citation type="journal article" date="2014" name="Int. J. Syst. Evol. Microbiol.">
        <title>Complete genome sequence of Corynebacterium casei LMG S-19264T (=DSM 44701T), isolated from a smear-ripened cheese.</title>
        <authorList>
            <consortium name="US DOE Joint Genome Institute (JGI-PGF)"/>
            <person name="Walter F."/>
            <person name="Albersmeier A."/>
            <person name="Kalinowski J."/>
            <person name="Ruckert C."/>
        </authorList>
    </citation>
    <scope>NUCLEOTIDE SEQUENCE</scope>
    <source>
        <strain evidence="3">CGMCC 1.12698</strain>
    </source>
</reference>
<name>A0A917AYE4_9BACI</name>
<keyword evidence="1" id="KW-0812">Transmembrane</keyword>
<dbReference type="InterPro" id="IPR025436">
    <property type="entry name" value="DUF4179"/>
</dbReference>
<evidence type="ECO:0000259" key="2">
    <source>
        <dbReference type="Pfam" id="PF13786"/>
    </source>
</evidence>
<organism evidence="3 4">
    <name type="scientific">Priestia taiwanensis</name>
    <dbReference type="NCBI Taxonomy" id="1347902"/>
    <lineage>
        <taxon>Bacteria</taxon>
        <taxon>Bacillati</taxon>
        <taxon>Bacillota</taxon>
        <taxon>Bacilli</taxon>
        <taxon>Bacillales</taxon>
        <taxon>Bacillaceae</taxon>
        <taxon>Priestia</taxon>
    </lineage>
</organism>
<feature type="transmembrane region" description="Helical" evidence="1">
    <location>
        <begin position="46"/>
        <end position="67"/>
    </location>
</feature>
<dbReference type="Pfam" id="PF13786">
    <property type="entry name" value="DUF4179"/>
    <property type="match status" value="1"/>
</dbReference>
<keyword evidence="1" id="KW-0472">Membrane</keyword>
<evidence type="ECO:0000256" key="1">
    <source>
        <dbReference type="SAM" id="Phobius"/>
    </source>
</evidence>
<reference evidence="3" key="2">
    <citation type="submission" date="2020-09" db="EMBL/GenBank/DDBJ databases">
        <authorList>
            <person name="Sun Q."/>
            <person name="Zhou Y."/>
        </authorList>
    </citation>
    <scope>NUCLEOTIDE SEQUENCE</scope>
    <source>
        <strain evidence="3">CGMCC 1.12698</strain>
    </source>
</reference>
<proteinExistence type="predicted"/>
<feature type="domain" description="DUF4179" evidence="2">
    <location>
        <begin position="43"/>
        <end position="133"/>
    </location>
</feature>
<protein>
    <recommendedName>
        <fullName evidence="2">DUF4179 domain-containing protein</fullName>
    </recommendedName>
</protein>
<dbReference type="AlphaFoldDB" id="A0A917AYE4"/>